<proteinExistence type="predicted"/>
<dbReference type="Pfam" id="PF08852">
    <property type="entry name" value="DUF1822"/>
    <property type="match status" value="1"/>
</dbReference>
<name>U7QKJ2_9CYAN</name>
<dbReference type="AlphaFoldDB" id="U7QKJ2"/>
<evidence type="ECO:0000313" key="2">
    <source>
        <dbReference type="Proteomes" id="UP000017127"/>
    </source>
</evidence>
<dbReference type="OrthoDB" id="512705at2"/>
<reference evidence="1 2" key="1">
    <citation type="journal article" date="2013" name="Front. Microbiol.">
        <title>Comparative genomic analyses of the cyanobacterium, Lyngbya aestuarii BL J, a powerful hydrogen producer.</title>
        <authorList>
            <person name="Kothari A."/>
            <person name="Vaughn M."/>
            <person name="Garcia-Pichel F."/>
        </authorList>
    </citation>
    <scope>NUCLEOTIDE SEQUENCE [LARGE SCALE GENOMIC DNA]</scope>
    <source>
        <strain evidence="1 2">BL J</strain>
    </source>
</reference>
<dbReference type="Proteomes" id="UP000017127">
    <property type="component" value="Unassembled WGS sequence"/>
</dbReference>
<dbReference type="InterPro" id="IPR014951">
    <property type="entry name" value="DUF1822"/>
</dbReference>
<accession>U7QKJ2</accession>
<organism evidence="1 2">
    <name type="scientific">Lyngbya aestuarii BL J</name>
    <dbReference type="NCBI Taxonomy" id="1348334"/>
    <lineage>
        <taxon>Bacteria</taxon>
        <taxon>Bacillati</taxon>
        <taxon>Cyanobacteriota</taxon>
        <taxon>Cyanophyceae</taxon>
        <taxon>Oscillatoriophycideae</taxon>
        <taxon>Oscillatoriales</taxon>
        <taxon>Microcoleaceae</taxon>
        <taxon>Lyngbya</taxon>
    </lineage>
</organism>
<comment type="caution">
    <text evidence="1">The sequence shown here is derived from an EMBL/GenBank/DDBJ whole genome shotgun (WGS) entry which is preliminary data.</text>
</comment>
<evidence type="ECO:0000313" key="1">
    <source>
        <dbReference type="EMBL" id="ERT06926.1"/>
    </source>
</evidence>
<evidence type="ECO:0008006" key="3">
    <source>
        <dbReference type="Google" id="ProtNLM"/>
    </source>
</evidence>
<sequence>MNQTFSLTLPVPISQDAHRFAQQFAREQATPQKGKQVYLNTLAVVAVRDYLGWLSISTAIDQGDCWHPTKRAMLNVADLVLPHLGKLECIPILPNQDHLEISPEVADNRLGYVTVQLSEDLQQVKLLGFVSAQEIACPPESIPLNQLHSLDHLIDTIEWHRKWKNLWKNLTQSEWQPIQLLPIPNAVRSSNSVPAREANFRTAKSLEQSFIRGKVIQWENDPTKPAILLTVRVSENSTEEVDVKMRLYSFEDNIYLPAGLEVSVLDESGVACMKTQAREEDQWIELEVGCKPQEQFSLQITLNQDKIIENFKI</sequence>
<dbReference type="EMBL" id="AUZM01000028">
    <property type="protein sequence ID" value="ERT06926.1"/>
    <property type="molecule type" value="Genomic_DNA"/>
</dbReference>
<dbReference type="RefSeq" id="WP_023066826.1">
    <property type="nucleotide sequence ID" value="NZ_AUZM01000028.1"/>
</dbReference>
<keyword evidence="2" id="KW-1185">Reference proteome</keyword>
<protein>
    <recommendedName>
        <fullName evidence="3">DUF1822 family protein</fullName>
    </recommendedName>
</protein>
<gene>
    <name evidence="1" type="ORF">M595_3115</name>
</gene>